<dbReference type="InterPro" id="IPR012818">
    <property type="entry name" value="CbiE"/>
</dbReference>
<proteinExistence type="predicted"/>
<dbReference type="InterPro" id="IPR050714">
    <property type="entry name" value="Cobalamin_biosynth_MTase"/>
</dbReference>
<dbReference type="InterPro" id="IPR025714">
    <property type="entry name" value="Methyltranfer_dom"/>
</dbReference>
<dbReference type="Proteomes" id="UP000049472">
    <property type="component" value="Unassembled WGS sequence"/>
</dbReference>
<dbReference type="InterPro" id="IPR014777">
    <property type="entry name" value="4pyrrole_Mease_sub1"/>
</dbReference>
<feature type="domain" description="Methyltransferase" evidence="7">
    <location>
        <begin position="529"/>
        <end position="595"/>
    </location>
</feature>
<dbReference type="Pfam" id="PF00590">
    <property type="entry name" value="TP_methylase"/>
    <property type="match status" value="1"/>
</dbReference>
<dbReference type="GO" id="GO:0016994">
    <property type="term" value="F:precorrin-6A reductase activity"/>
    <property type="evidence" value="ECO:0007669"/>
    <property type="project" value="InterPro"/>
</dbReference>
<dbReference type="GO" id="GO:0009236">
    <property type="term" value="P:cobalamin biosynthetic process"/>
    <property type="evidence" value="ECO:0007669"/>
    <property type="project" value="UniProtKB-UniPathway"/>
</dbReference>
<dbReference type="NCBIfam" id="TIGR02467">
    <property type="entry name" value="CbiE"/>
    <property type="match status" value="1"/>
</dbReference>
<evidence type="ECO:0000256" key="4">
    <source>
        <dbReference type="ARBA" id="ARBA00022679"/>
    </source>
</evidence>
<dbReference type="EMBL" id="CVRQ01000018">
    <property type="protein sequence ID" value="CRL37149.1"/>
    <property type="molecule type" value="Genomic_DNA"/>
</dbReference>
<evidence type="ECO:0000256" key="1">
    <source>
        <dbReference type="ARBA" id="ARBA00004953"/>
    </source>
</evidence>
<evidence type="ECO:0000256" key="3">
    <source>
        <dbReference type="ARBA" id="ARBA00022603"/>
    </source>
</evidence>
<dbReference type="GO" id="GO:0032259">
    <property type="term" value="P:methylation"/>
    <property type="evidence" value="ECO:0007669"/>
    <property type="project" value="UniProtKB-KW"/>
</dbReference>
<evidence type="ECO:0000256" key="5">
    <source>
        <dbReference type="ARBA" id="ARBA00022691"/>
    </source>
</evidence>
<dbReference type="InterPro" id="IPR000878">
    <property type="entry name" value="4pyrrol_Mease"/>
</dbReference>
<dbReference type="Pfam" id="PF02571">
    <property type="entry name" value="CbiJ"/>
    <property type="match status" value="2"/>
</dbReference>
<dbReference type="PANTHER" id="PTHR43182">
    <property type="entry name" value="COBALT-PRECORRIN-6B C(15)-METHYLTRANSFERASE (DECARBOXYLATING)"/>
    <property type="match status" value="1"/>
</dbReference>
<evidence type="ECO:0000259" key="6">
    <source>
        <dbReference type="Pfam" id="PF00590"/>
    </source>
</evidence>
<evidence type="ECO:0000256" key="2">
    <source>
        <dbReference type="ARBA" id="ARBA00022573"/>
    </source>
</evidence>
<feature type="domain" description="Tetrapyrrole methylase" evidence="6">
    <location>
        <begin position="274"/>
        <end position="468"/>
    </location>
</feature>
<protein>
    <submittedName>
        <fullName evidence="8">Precorrin-6Y C(5,15)-methyltransferase</fullName>
    </submittedName>
</protein>
<dbReference type="PANTHER" id="PTHR43182:SF1">
    <property type="entry name" value="COBALT-PRECORRIN-7 C(5)-METHYLTRANSFERASE"/>
    <property type="match status" value="1"/>
</dbReference>
<keyword evidence="5" id="KW-0949">S-adenosyl-L-methionine</keyword>
<dbReference type="Gene3D" id="3.40.50.150">
    <property type="entry name" value="Vaccinia Virus protein VP39"/>
    <property type="match status" value="1"/>
</dbReference>
<reference evidence="9" key="1">
    <citation type="submission" date="2015-05" db="EMBL/GenBank/DDBJ databases">
        <authorList>
            <consortium name="Pathogen Informatics"/>
        </authorList>
    </citation>
    <scope>NUCLEOTIDE SEQUENCE [LARGE SCALE GENOMIC DNA]</scope>
    <source>
        <strain evidence="9">T1-815</strain>
    </source>
</reference>
<evidence type="ECO:0000313" key="9">
    <source>
        <dbReference type="Proteomes" id="UP000049472"/>
    </source>
</evidence>
<dbReference type="Pfam" id="PF13847">
    <property type="entry name" value="Methyltransf_31"/>
    <property type="match status" value="1"/>
</dbReference>
<dbReference type="InterPro" id="IPR003723">
    <property type="entry name" value="Precorrin-6x_reduct"/>
</dbReference>
<dbReference type="NCBIfam" id="TIGR02469">
    <property type="entry name" value="CbiT"/>
    <property type="match status" value="1"/>
</dbReference>
<dbReference type="NCBIfam" id="TIGR00715">
    <property type="entry name" value="precor6x_red"/>
    <property type="match status" value="1"/>
</dbReference>
<organism evidence="8 9">
    <name type="scientific">Agathobacter rectalis</name>
    <dbReference type="NCBI Taxonomy" id="39491"/>
    <lineage>
        <taxon>Bacteria</taxon>
        <taxon>Bacillati</taxon>
        <taxon>Bacillota</taxon>
        <taxon>Clostridia</taxon>
        <taxon>Lachnospirales</taxon>
        <taxon>Lachnospiraceae</taxon>
        <taxon>Agathobacter</taxon>
    </lineage>
</organism>
<dbReference type="AlphaFoldDB" id="A0A0M6WM94"/>
<comment type="pathway">
    <text evidence="1">Cofactor biosynthesis; adenosylcobalamin biosynthesis.</text>
</comment>
<dbReference type="CDD" id="cd11644">
    <property type="entry name" value="Precorrin-6Y-MT"/>
    <property type="match status" value="1"/>
</dbReference>
<evidence type="ECO:0000259" key="7">
    <source>
        <dbReference type="Pfam" id="PF13847"/>
    </source>
</evidence>
<sequence length="684" mass="75698">MSKILIFAGTTEGRKLSEHLCERGIEHTVFVATEYGEIVLHDNPFAHVHMGRMDSEGMRSFFAEQKCELIVDATHPYAAIVTENIKQAVYVFNEAHAVTDNQADSSISENIEYVRLKRDTDISADYDNIRYFEDNEACAKALNNTDGNILLTTGSKELSVYCKTSDVRERLYVRVLPGLESISLCMHNDITGKHILALQGPFSTQLNEALIDQYDIRCLVTKKSGAAGGFIEKIAAAKNKNIPVYIVGQSVQDDGMSFEAVCEYIDSKYNKLHIMLAGIGMGNDACMTKAVSDAIESADIILGASRMIEKYSAKIDKKPYYLAEQIIPYLYEICTDTAKISNVLILFSGDTGFYSGSRKLYLAIKNEISEGKLNADVSILPGISSVSYMAAAVGETYNDAYICSIHGVKLSNITSRISHHAKTFMLMSGVKDVNMLGHLLSSDERYGLQKCSVTVGYQLSYPDETILQLSPQECTKLKREGLYICIIKNPNPVAKNVTPQLSDAAFIREKVPMTKEEIRHVSICKLHLKSDSVLYDVGSGTGSIAVEAASLSDDMEVYAIEQKENAVQLITQNKEKHGLENIHVINAKAPDGMDTLPMPTHAFIGGSGGNLKEIIEAIKVKNPHIRIVINAISMETICEIKEILSAYDVKNEDIVQLQVSRSKQIGHYHLMQAENPVWICSFEF</sequence>
<keyword evidence="9" id="KW-1185">Reference proteome</keyword>
<keyword evidence="3 8" id="KW-0489">Methyltransferase</keyword>
<dbReference type="SUPFAM" id="SSF53790">
    <property type="entry name" value="Tetrapyrrole methylase"/>
    <property type="match status" value="1"/>
</dbReference>
<dbReference type="InterPro" id="IPR029063">
    <property type="entry name" value="SAM-dependent_MTases_sf"/>
</dbReference>
<accession>A0A0M6WM94</accession>
<keyword evidence="2" id="KW-0169">Cobalamin biosynthesis</keyword>
<dbReference type="GO" id="GO:0008276">
    <property type="term" value="F:protein methyltransferase activity"/>
    <property type="evidence" value="ECO:0007669"/>
    <property type="project" value="InterPro"/>
</dbReference>
<dbReference type="InterPro" id="IPR014008">
    <property type="entry name" value="Cbl_synth_MTase_CbiT"/>
</dbReference>
<evidence type="ECO:0000313" key="8">
    <source>
        <dbReference type="EMBL" id="CRL37149.1"/>
    </source>
</evidence>
<dbReference type="UniPathway" id="UPA00148"/>
<dbReference type="CDD" id="cd02440">
    <property type="entry name" value="AdoMet_MTases"/>
    <property type="match status" value="1"/>
</dbReference>
<dbReference type="Gene3D" id="3.40.1010.10">
    <property type="entry name" value="Cobalt-precorrin-4 Transmethylase, Domain 1"/>
    <property type="match status" value="1"/>
</dbReference>
<dbReference type="SUPFAM" id="SSF53335">
    <property type="entry name" value="S-adenosyl-L-methionine-dependent methyltransferases"/>
    <property type="match status" value="1"/>
</dbReference>
<dbReference type="RefSeq" id="WP_055061735.1">
    <property type="nucleotide sequence ID" value="NZ_CVRQ01000018.1"/>
</dbReference>
<dbReference type="InterPro" id="IPR035996">
    <property type="entry name" value="4pyrrol_Methylase_sf"/>
</dbReference>
<name>A0A0M6WM94_9FIRM</name>
<dbReference type="PROSITE" id="PS51014">
    <property type="entry name" value="COBK_CBIJ"/>
    <property type="match status" value="1"/>
</dbReference>
<gene>
    <name evidence="8" type="ORF">T1815_15211</name>
</gene>
<keyword evidence="4 8" id="KW-0808">Transferase</keyword>